<evidence type="ECO:0000313" key="3">
    <source>
        <dbReference type="Proteomes" id="UP000524462"/>
    </source>
</evidence>
<organism evidence="2 3">
    <name type="scientific">Streptococcus porcinus</name>
    <dbReference type="NCBI Taxonomy" id="1340"/>
    <lineage>
        <taxon>Bacteria</taxon>
        <taxon>Bacillati</taxon>
        <taxon>Bacillota</taxon>
        <taxon>Bacilli</taxon>
        <taxon>Lactobacillales</taxon>
        <taxon>Streptococcaceae</taxon>
        <taxon>Streptococcus</taxon>
    </lineage>
</organism>
<dbReference type="GO" id="GO:0005524">
    <property type="term" value="F:ATP binding"/>
    <property type="evidence" value="ECO:0007669"/>
    <property type="project" value="InterPro"/>
</dbReference>
<comment type="caution">
    <text evidence="2">The sequence shown here is derived from an EMBL/GenBank/DDBJ whole genome shotgun (WGS) entry which is preliminary data.</text>
</comment>
<dbReference type="Proteomes" id="UP000524462">
    <property type="component" value="Unassembled WGS sequence"/>
</dbReference>
<dbReference type="PROSITE" id="PS50011">
    <property type="entry name" value="PROTEIN_KINASE_DOM"/>
    <property type="match status" value="1"/>
</dbReference>
<reference evidence="2 3" key="1">
    <citation type="submission" date="2020-07" db="EMBL/GenBank/DDBJ databases">
        <title>Molecular and genomic characterization of Streptococcus porcinus isolated from diseased swine in Brazil.</title>
        <authorList>
            <person name="Moreno L.Z."/>
            <person name="Matajira C.E.C."/>
            <person name="Poor A.P."/>
            <person name="Dutra M.C."/>
            <person name="Moreno A.M."/>
        </authorList>
    </citation>
    <scope>NUCLEOTIDE SEQUENCE [LARGE SCALE GENOMIC DNA]</scope>
    <source>
        <strain evidence="2 3">SP0816-2</strain>
    </source>
</reference>
<dbReference type="InterPro" id="IPR057929">
    <property type="entry name" value="RamC_N"/>
</dbReference>
<dbReference type="EMBL" id="JACEGE010000023">
    <property type="protein sequence ID" value="MBA2796471.1"/>
    <property type="molecule type" value="Genomic_DNA"/>
</dbReference>
<name>A0A7W0ARP2_STRPO</name>
<dbReference type="AlphaFoldDB" id="A0A7W0ARP2"/>
<dbReference type="SUPFAM" id="SSF158745">
    <property type="entry name" value="LanC-like"/>
    <property type="match status" value="1"/>
</dbReference>
<keyword evidence="2" id="KW-0418">Kinase</keyword>
<evidence type="ECO:0000313" key="2">
    <source>
        <dbReference type="EMBL" id="MBA2796471.1"/>
    </source>
</evidence>
<dbReference type="RefSeq" id="WP_181460384.1">
    <property type="nucleotide sequence ID" value="NZ_JACEGE010000023.1"/>
</dbReference>
<proteinExistence type="predicted"/>
<dbReference type="Pfam" id="PF25816">
    <property type="entry name" value="RamC_N"/>
    <property type="match status" value="1"/>
</dbReference>
<dbReference type="InterPro" id="IPR011009">
    <property type="entry name" value="Kinase-like_dom_sf"/>
</dbReference>
<protein>
    <submittedName>
        <fullName evidence="2">Kinase</fullName>
    </submittedName>
</protein>
<keyword evidence="2" id="KW-0808">Transferase</keyword>
<gene>
    <name evidence="2" type="ORF">H1B29_08265</name>
</gene>
<dbReference type="Gene3D" id="1.10.510.10">
    <property type="entry name" value="Transferase(Phosphotransferase) domain 1"/>
    <property type="match status" value="1"/>
</dbReference>
<accession>A0A7W0ARP2</accession>
<dbReference type="GO" id="GO:0004672">
    <property type="term" value="F:protein kinase activity"/>
    <property type="evidence" value="ECO:0007669"/>
    <property type="project" value="InterPro"/>
</dbReference>
<evidence type="ECO:0000259" key="1">
    <source>
        <dbReference type="PROSITE" id="PS50011"/>
    </source>
</evidence>
<dbReference type="InterPro" id="IPR000719">
    <property type="entry name" value="Prot_kinase_dom"/>
</dbReference>
<dbReference type="SUPFAM" id="SSF56112">
    <property type="entry name" value="Protein kinase-like (PK-like)"/>
    <property type="match status" value="1"/>
</dbReference>
<sequence>MNLASFKYVDSNEYALPEYGFKIHISGTLQNYKEIFDFVLPFLDKNNLSYKYLKDEENVFENLSDMEIPSESGKLITIYPKDREHCKILLKELYNLIPIEFEGVYILSDRNYKDSNIIFYRYGLIQPKENTFKTIIPTLIGPNGEQWKDFQKCYFDLPKWIEDLQEKQIFKSSYLTENYKIEGLLKQSNGGNIYKATNITSKKEVVIKESRSHVLCTSQVSKIKMRDNEWNISKMVTDNLKRIEKVDEWVNKYYIYEYIDSQNVLDYCNELNLFSYSTDNADELETNLLKFYKLLTFFNNILETVRSFHSRNIILNDIHNSNFIINNKNKAIFIDLENSYLYGSSPLVGVYSEIGLKEWITKDGKISDCNKVGNLLLFLIGKLHIKNNNILTNELKKLLLQKGIHSNIDNLITYLLSDDATIEQAIYIARNNIYAYRSDNNYYFNDYVITCNDWNEELTKIISLQEMLINQYSGILGQPTEVFNKLKSEPNLGLDGTAGVLLYLHSISYDNVLIEYGIEFILKKLVKDFNGNKGIKISDNSVSPYLSSGTAGIIQLLINVDPIKYISSIKKLSEALMFEFAQFCGIWDGMLGIGITLLQVYEITMDQKYLNKANNLLISSKIMSEHDVKLKYELMYVIQIFYRKELG</sequence>
<feature type="domain" description="Protein kinase" evidence="1">
    <location>
        <begin position="179"/>
        <end position="435"/>
    </location>
</feature>